<reference evidence="3 4" key="1">
    <citation type="submission" date="2018-05" db="EMBL/GenBank/DDBJ databases">
        <title>Lujinxingia marina gen. nov. sp. nov., a new facultative anaerobic member of the class Deltaproteobacteria, and proposal of Lujinxingaceae fam. nov.</title>
        <authorList>
            <person name="Li C.-M."/>
        </authorList>
    </citation>
    <scope>NUCLEOTIDE SEQUENCE [LARGE SCALE GENOMIC DNA]</scope>
    <source>
        <strain evidence="3 4">B210</strain>
    </source>
</reference>
<dbReference type="InterPro" id="IPR023631">
    <property type="entry name" value="Amidase_dom"/>
</dbReference>
<dbReference type="Gene3D" id="3.90.1300.10">
    <property type="entry name" value="Amidase signature (AS) domain"/>
    <property type="match status" value="1"/>
</dbReference>
<dbReference type="Pfam" id="PF01425">
    <property type="entry name" value="Amidase"/>
    <property type="match status" value="1"/>
</dbReference>
<dbReference type="SUPFAM" id="SSF75304">
    <property type="entry name" value="Amidase signature (AS) enzymes"/>
    <property type="match status" value="1"/>
</dbReference>
<dbReference type="InterPro" id="IPR000120">
    <property type="entry name" value="Amidase"/>
</dbReference>
<sequence length="549" mass="58630">MRLTGPALTIARKAAESPAGALILRKRAMADFGIDRLLELPASSRGTLRFDPQPLQSRRKRGWNDQKLDPPSTTPGRTTMAALARAYRSGESSPVEVLERIQQQLATRTLGESTHSPFVCTDFERALDAAAASHKRLQAGNALGPLDGIPIPIKDQVDMQGMPVRCGTSYFNPRSESDGHVIAHLRNAGALLYGRTHTTEWGMNPSGFSPHFAMPRNVYSRHHGAGGSSTGSAVAVALGLAPVALGSDGGGSIRIPSALNGLLGIKPTFGRIGRTGDVFGAGTVSTMGPLGQSTADLVEFLIAASAPDPLDPASRWAPRQPRKAEQWRKALGRGVRGARIGYLSSELDALDPALQQPTLDALRQFAAEGATLVELDLELVTHALAIGVLTIGLETLGNLTDHLREFPADFSEEVRVLIASLRTITTEEFMAAQRTRELLKEQLREALDDVDLIAMPTTRTTALPYDLNLTGAQLLDDQGTRDMCRFTFLANITGLPAGSIPIGRHNGLPFGLQFIGAAFDEASVLAAMAHGERLGLHHLPAPADYLALA</sequence>
<gene>
    <name evidence="3" type="ORF">DL240_09330</name>
</gene>
<feature type="region of interest" description="Disordered" evidence="1">
    <location>
        <begin position="45"/>
        <end position="77"/>
    </location>
</feature>
<dbReference type="AlphaFoldDB" id="A0A328CC21"/>
<dbReference type="RefSeq" id="WP_111729605.1">
    <property type="nucleotide sequence ID" value="NZ_QHKO01000003.1"/>
</dbReference>
<dbReference type="Proteomes" id="UP000249169">
    <property type="component" value="Unassembled WGS sequence"/>
</dbReference>
<feature type="domain" description="Amidase" evidence="2">
    <location>
        <begin position="114"/>
        <end position="525"/>
    </location>
</feature>
<dbReference type="EMBL" id="QHKO01000003">
    <property type="protein sequence ID" value="RAL23077.1"/>
    <property type="molecule type" value="Genomic_DNA"/>
</dbReference>
<proteinExistence type="predicted"/>
<dbReference type="GO" id="GO:0003824">
    <property type="term" value="F:catalytic activity"/>
    <property type="evidence" value="ECO:0007669"/>
    <property type="project" value="InterPro"/>
</dbReference>
<keyword evidence="4" id="KW-1185">Reference proteome</keyword>
<dbReference type="InterPro" id="IPR036928">
    <property type="entry name" value="AS_sf"/>
</dbReference>
<dbReference type="PANTHER" id="PTHR11895">
    <property type="entry name" value="TRANSAMIDASE"/>
    <property type="match status" value="1"/>
</dbReference>
<accession>A0A328CC21</accession>
<dbReference type="PANTHER" id="PTHR11895:SF67">
    <property type="entry name" value="AMIDASE DOMAIN-CONTAINING PROTEIN"/>
    <property type="match status" value="1"/>
</dbReference>
<evidence type="ECO:0000256" key="1">
    <source>
        <dbReference type="SAM" id="MobiDB-lite"/>
    </source>
</evidence>
<evidence type="ECO:0000313" key="4">
    <source>
        <dbReference type="Proteomes" id="UP000249169"/>
    </source>
</evidence>
<name>A0A328CC21_9DELT</name>
<dbReference type="OrthoDB" id="9811471at2"/>
<organism evidence="3 4">
    <name type="scientific">Lujinxingia litoralis</name>
    <dbReference type="NCBI Taxonomy" id="2211119"/>
    <lineage>
        <taxon>Bacteria</taxon>
        <taxon>Deltaproteobacteria</taxon>
        <taxon>Bradymonadales</taxon>
        <taxon>Lujinxingiaceae</taxon>
        <taxon>Lujinxingia</taxon>
    </lineage>
</organism>
<evidence type="ECO:0000259" key="2">
    <source>
        <dbReference type="Pfam" id="PF01425"/>
    </source>
</evidence>
<evidence type="ECO:0000313" key="3">
    <source>
        <dbReference type="EMBL" id="RAL23077.1"/>
    </source>
</evidence>
<comment type="caution">
    <text evidence="3">The sequence shown here is derived from an EMBL/GenBank/DDBJ whole genome shotgun (WGS) entry which is preliminary data.</text>
</comment>
<protein>
    <submittedName>
        <fullName evidence="3">Amidase</fullName>
    </submittedName>
</protein>